<evidence type="ECO:0000313" key="2">
    <source>
        <dbReference type="EMBL" id="SSC66601.1"/>
    </source>
</evidence>
<dbReference type="Proteomes" id="UP000254764">
    <property type="component" value="Unassembled WGS sequence"/>
</dbReference>
<dbReference type="AlphaFoldDB" id="A0A376AFI6"/>
<dbReference type="RefSeq" id="WP_115669366.1">
    <property type="nucleotide sequence ID" value="NZ_UEYP01000002.1"/>
</dbReference>
<evidence type="ECO:0008006" key="4">
    <source>
        <dbReference type="Google" id="ProtNLM"/>
    </source>
</evidence>
<keyword evidence="1" id="KW-0732">Signal</keyword>
<dbReference type="Pfam" id="PF06186">
    <property type="entry name" value="DUF992"/>
    <property type="match status" value="1"/>
</dbReference>
<evidence type="ECO:0000256" key="1">
    <source>
        <dbReference type="SAM" id="SignalP"/>
    </source>
</evidence>
<protein>
    <recommendedName>
        <fullName evidence="4">DUF992 domain-containing protein</fullName>
    </recommendedName>
</protein>
<feature type="signal peptide" evidence="1">
    <location>
        <begin position="1"/>
        <end position="23"/>
    </location>
</feature>
<keyword evidence="3" id="KW-1185">Reference proteome</keyword>
<accession>A0A376AFI6</accession>
<sequence>MKKTITMAIAALPVLASAGMAVSADTVTARDPVPTYQETDRVGGVKIGYLTCDVAGGVGYVLGSAKQAECVFSSAMGGEALDRYSGTIRKMGVDVGFTTRSKLVWAVFAPTAGYHHGSLGGLYQGASAEATLGAGIGANILVGGTAGSIHLQTVSVTGQLGLNLAATGTSVTLTPEG</sequence>
<dbReference type="STRING" id="1336235.GCA_000518785_00365"/>
<dbReference type="InterPro" id="IPR009333">
    <property type="entry name" value="DUF992"/>
</dbReference>
<feature type="chain" id="PRO_5016771007" description="DUF992 domain-containing protein" evidence="1">
    <location>
        <begin position="24"/>
        <end position="177"/>
    </location>
</feature>
<gene>
    <name evidence="2" type="ORF">RHIZ70_2309</name>
</gene>
<dbReference type="OrthoDB" id="7362478at2"/>
<dbReference type="EMBL" id="UEYP01000002">
    <property type="protein sequence ID" value="SSC66601.1"/>
    <property type="molecule type" value="Genomic_DNA"/>
</dbReference>
<evidence type="ECO:0000313" key="3">
    <source>
        <dbReference type="Proteomes" id="UP000254764"/>
    </source>
</evidence>
<reference evidence="3" key="1">
    <citation type="submission" date="2018-07" db="EMBL/GenBank/DDBJ databases">
        <authorList>
            <person name="Peiro R."/>
            <person name="Begona"/>
            <person name="Cbmso G."/>
            <person name="Lopez M."/>
            <person name="Gonzalez S."/>
        </authorList>
    </citation>
    <scope>NUCLEOTIDE SEQUENCE [LARGE SCALE GENOMIC DNA]</scope>
</reference>
<organism evidence="2 3">
    <name type="scientific">Ciceribacter selenitireducens ATCC BAA-1503</name>
    <dbReference type="NCBI Taxonomy" id="1336235"/>
    <lineage>
        <taxon>Bacteria</taxon>
        <taxon>Pseudomonadati</taxon>
        <taxon>Pseudomonadota</taxon>
        <taxon>Alphaproteobacteria</taxon>
        <taxon>Hyphomicrobiales</taxon>
        <taxon>Rhizobiaceae</taxon>
        <taxon>Ciceribacter</taxon>
    </lineage>
</organism>
<proteinExistence type="predicted"/>
<name>A0A376AFI6_9HYPH</name>